<sequence>MVKVKMGSNLSGSFQDRWDSSLYNSDLAPVPTEKKSWTWWTYACIWMGIAHNVNQWIIVAIMIQQGMSFWQAFGVVCFVFGIVYIAIVANSIAGAKFGIPFPVIIRAAFGHRAALVPIFIRGVMGIFWFGIFMFLASEAIDVAFGAVIPGWGGLEDIRILGMGLNTLIGYAISIALHYFVITKGIQRIKNFEMWAGPVIMVVAIGLVFWAMDVAGGFMPLITIESTISGGEFWSLFFLSATGIIGTVATLIVNISDLTRYARSQKDHLIGSLIGVPGMFILFSAITLLVTAGSVIAFGDAVYDPIQIIAQLDNNFLVFIAAITVLFSIIGLNAATNAVAVGFDLAALAPKYLSFSRAGVIAIVIGVFMVPWLWYGQAETMNNIMGILGSLMGALLAIMLVDFYFVRRRKYDVDSLFMKHGEYEYKNGFNWRGITAFAIGSFIALIGLIIPQLGWLYSFNWFLGIAGAGISYMILTTRKVDKEKNTEVTTSDDIAN</sequence>
<dbReference type="EMBL" id="CP054706">
    <property type="protein sequence ID" value="QQK78867.1"/>
    <property type="molecule type" value="Genomic_DNA"/>
</dbReference>
<feature type="transmembrane region" description="Helical" evidence="6">
    <location>
        <begin position="193"/>
        <end position="212"/>
    </location>
</feature>
<comment type="subcellular location">
    <subcellularLocation>
        <location evidence="1">Membrane</location>
        <topology evidence="1">Multi-pass membrane protein</topology>
    </subcellularLocation>
</comment>
<feature type="transmembrane region" description="Helical" evidence="6">
    <location>
        <begin position="69"/>
        <end position="93"/>
    </location>
</feature>
<reference evidence="7 8" key="1">
    <citation type="submission" date="2020-06" db="EMBL/GenBank/DDBJ databases">
        <title>Genomic analysis of Salicibibacter sp. NKC21-4.</title>
        <authorList>
            <person name="Oh Y.J."/>
        </authorList>
    </citation>
    <scope>NUCLEOTIDE SEQUENCE [LARGE SCALE GENOMIC DNA]</scope>
    <source>
        <strain evidence="7 8">NKC21-4</strain>
    </source>
</reference>
<keyword evidence="8" id="KW-1185">Reference proteome</keyword>
<protein>
    <submittedName>
        <fullName evidence="7">Cytosine permease</fullName>
    </submittedName>
</protein>
<feature type="transmembrane region" description="Helical" evidence="6">
    <location>
        <begin position="354"/>
        <end position="374"/>
    </location>
</feature>
<feature type="transmembrane region" description="Helical" evidence="6">
    <location>
        <begin position="427"/>
        <end position="449"/>
    </location>
</feature>
<feature type="transmembrane region" description="Helical" evidence="6">
    <location>
        <begin position="455"/>
        <end position="474"/>
    </location>
</feature>
<evidence type="ECO:0000313" key="7">
    <source>
        <dbReference type="EMBL" id="QQK78867.1"/>
    </source>
</evidence>
<evidence type="ECO:0000256" key="6">
    <source>
        <dbReference type="SAM" id="Phobius"/>
    </source>
</evidence>
<organism evidence="7 8">
    <name type="scientific">Salicibibacter cibi</name>
    <dbReference type="NCBI Taxonomy" id="2743001"/>
    <lineage>
        <taxon>Bacteria</taxon>
        <taxon>Bacillati</taxon>
        <taxon>Bacillota</taxon>
        <taxon>Bacilli</taxon>
        <taxon>Bacillales</taxon>
        <taxon>Bacillaceae</taxon>
        <taxon>Salicibibacter</taxon>
    </lineage>
</organism>
<dbReference type="Gene3D" id="1.10.4160.10">
    <property type="entry name" value="Hydantoin permease"/>
    <property type="match status" value="1"/>
</dbReference>
<evidence type="ECO:0000256" key="5">
    <source>
        <dbReference type="ARBA" id="ARBA00023136"/>
    </source>
</evidence>
<dbReference type="AlphaFoldDB" id="A0A7T6Z8W0"/>
<dbReference type="RefSeq" id="WP_200087649.1">
    <property type="nucleotide sequence ID" value="NZ_CP054706.1"/>
</dbReference>
<keyword evidence="3 6" id="KW-0812">Transmembrane</keyword>
<name>A0A7T6Z8W0_9BACI</name>
<dbReference type="Proteomes" id="UP000595349">
    <property type="component" value="Chromosome"/>
</dbReference>
<dbReference type="GO" id="GO:0005886">
    <property type="term" value="C:plasma membrane"/>
    <property type="evidence" value="ECO:0007669"/>
    <property type="project" value="TreeGrafter"/>
</dbReference>
<accession>A0A7T6Z8W0</accession>
<evidence type="ECO:0000256" key="4">
    <source>
        <dbReference type="ARBA" id="ARBA00022989"/>
    </source>
</evidence>
<dbReference type="PANTHER" id="PTHR30618">
    <property type="entry name" value="NCS1 FAMILY PURINE/PYRIMIDINE TRANSPORTER"/>
    <property type="match status" value="1"/>
</dbReference>
<comment type="similarity">
    <text evidence="2">Belongs to the purine-cytosine permease (2.A.39) family.</text>
</comment>
<dbReference type="PANTHER" id="PTHR30618:SF0">
    <property type="entry name" value="PURINE-URACIL PERMEASE NCS1"/>
    <property type="match status" value="1"/>
</dbReference>
<dbReference type="Pfam" id="PF02133">
    <property type="entry name" value="Transp_cyt_pur"/>
    <property type="match status" value="1"/>
</dbReference>
<feature type="transmembrane region" description="Helical" evidence="6">
    <location>
        <begin position="157"/>
        <end position="181"/>
    </location>
</feature>
<evidence type="ECO:0000313" key="8">
    <source>
        <dbReference type="Proteomes" id="UP000595349"/>
    </source>
</evidence>
<evidence type="ECO:0000256" key="3">
    <source>
        <dbReference type="ARBA" id="ARBA00022692"/>
    </source>
</evidence>
<feature type="transmembrane region" description="Helical" evidence="6">
    <location>
        <begin position="232"/>
        <end position="252"/>
    </location>
</feature>
<evidence type="ECO:0000256" key="1">
    <source>
        <dbReference type="ARBA" id="ARBA00004141"/>
    </source>
</evidence>
<dbReference type="GO" id="GO:0015205">
    <property type="term" value="F:nucleobase transmembrane transporter activity"/>
    <property type="evidence" value="ECO:0007669"/>
    <property type="project" value="TreeGrafter"/>
</dbReference>
<feature type="transmembrane region" description="Helical" evidence="6">
    <location>
        <begin position="114"/>
        <end position="137"/>
    </location>
</feature>
<feature type="transmembrane region" description="Helical" evidence="6">
    <location>
        <begin position="386"/>
        <end position="406"/>
    </location>
</feature>
<evidence type="ECO:0000256" key="2">
    <source>
        <dbReference type="ARBA" id="ARBA00008974"/>
    </source>
</evidence>
<dbReference type="KEGG" id="scib:HUG20_02415"/>
<dbReference type="InterPro" id="IPR045225">
    <property type="entry name" value="Uracil/uridine/allantoin_perm"/>
</dbReference>
<dbReference type="InterPro" id="IPR001248">
    <property type="entry name" value="Pur-cyt_permease"/>
</dbReference>
<feature type="transmembrane region" description="Helical" evidence="6">
    <location>
        <begin position="272"/>
        <end position="295"/>
    </location>
</feature>
<feature type="transmembrane region" description="Helical" evidence="6">
    <location>
        <begin position="315"/>
        <end position="342"/>
    </location>
</feature>
<gene>
    <name evidence="7" type="ORF">HUG20_02415</name>
</gene>
<keyword evidence="4 6" id="KW-1133">Transmembrane helix</keyword>
<feature type="transmembrane region" description="Helical" evidence="6">
    <location>
        <begin position="39"/>
        <end position="63"/>
    </location>
</feature>
<proteinExistence type="inferred from homology"/>
<keyword evidence="5 6" id="KW-0472">Membrane</keyword>